<dbReference type="InterPro" id="IPR033479">
    <property type="entry name" value="dCache_1"/>
</dbReference>
<name>A0A154BW46_ANASB</name>
<organism evidence="13 14">
    <name type="scientific">Anaerosporomusa subterranea</name>
    <dbReference type="NCBI Taxonomy" id="1794912"/>
    <lineage>
        <taxon>Bacteria</taxon>
        <taxon>Bacillati</taxon>
        <taxon>Bacillota</taxon>
        <taxon>Negativicutes</taxon>
        <taxon>Acetonemataceae</taxon>
        <taxon>Anaerosporomusa</taxon>
    </lineage>
</organism>
<sequence length="657" mass="68911">MKSIRAKLTVTILIIFLLSMSALGGLNYWKARDIISENITNDIQKLSIDSAVNLGGWFEARQMELTMLASNPVIRGGNPEAIMSVLAAAKDTNRLYDGLVYADASGMSWAADGVKVSVADRAYFKHVMQGATFVSNPMVSKGTGHLVSVVAVPIKSAGNIVGILFGPMSMEEFSQKVLSIKAGQTGYAYVLQEDGLVIIHPNKEIAMKVNGLTDTQLPPGIRSVNERLVKGEKGIASYDFAGDSKYVSFAPIPGVKWSLAINVPKSEVTSAVSALTTISLVTIFVVLVITAIFIALYARRIARPIQTLEVAANRIATGDISITKLGITSNDEIGRLGQSFEQMAGNLRSLIQQVLDATGQVAASSQELTASSEQSAQAANQVTASIADVAAGASAQMEAASETTAVVEQMAANIRQIAANANQVATQSAKAADKAKDGDKAVERAVVQMGQIEGTVNSSAQVVTKLGERSKEIGQIVVTISGIAGQTNLLALNAAIEAARAGEQGRGFAVVAEEVRKLAEQSQEAAKKIAELIGEIQGDTDKAVVAMNDGTREVKSGTDVVYTAGVAFREIAGLVTEVSSQVKEISVAMQQMAAGSQQIVGSVKKIDELGKRSTGEAQSVSAAAEEQLASMEEIASSSQALAKLAEDLQTSVAGFRV</sequence>
<comment type="similarity">
    <text evidence="8">Belongs to the methyl-accepting chemotaxis (MCP) protein family.</text>
</comment>
<dbReference type="RefSeq" id="WP_066236882.1">
    <property type="nucleotide sequence ID" value="NZ_LSGP01000001.1"/>
</dbReference>
<dbReference type="Gene3D" id="3.30.450.20">
    <property type="entry name" value="PAS domain"/>
    <property type="match status" value="1"/>
</dbReference>
<dbReference type="InterPro" id="IPR003660">
    <property type="entry name" value="HAMP_dom"/>
</dbReference>
<dbReference type="Gene3D" id="6.10.340.10">
    <property type="match status" value="1"/>
</dbReference>
<dbReference type="Gene3D" id="1.10.287.950">
    <property type="entry name" value="Methyl-accepting chemotaxis protein"/>
    <property type="match status" value="1"/>
</dbReference>
<keyword evidence="5 10" id="KW-1133">Transmembrane helix</keyword>
<evidence type="ECO:0000256" key="5">
    <source>
        <dbReference type="ARBA" id="ARBA00022989"/>
    </source>
</evidence>
<dbReference type="Pfam" id="PF02743">
    <property type="entry name" value="dCache_1"/>
    <property type="match status" value="1"/>
</dbReference>
<evidence type="ECO:0000313" key="14">
    <source>
        <dbReference type="Proteomes" id="UP000076268"/>
    </source>
</evidence>
<feature type="domain" description="Methyl-accepting transducer" evidence="11">
    <location>
        <begin position="371"/>
        <end position="607"/>
    </location>
</feature>
<evidence type="ECO:0000256" key="9">
    <source>
        <dbReference type="PROSITE-ProRule" id="PRU00284"/>
    </source>
</evidence>
<evidence type="ECO:0000256" key="7">
    <source>
        <dbReference type="ARBA" id="ARBA00023224"/>
    </source>
</evidence>
<evidence type="ECO:0008006" key="15">
    <source>
        <dbReference type="Google" id="ProtNLM"/>
    </source>
</evidence>
<evidence type="ECO:0000256" key="8">
    <source>
        <dbReference type="ARBA" id="ARBA00029447"/>
    </source>
</evidence>
<keyword evidence="4 10" id="KW-0812">Transmembrane</keyword>
<comment type="subcellular location">
    <subcellularLocation>
        <location evidence="1">Cell membrane</location>
        <topology evidence="1">Multi-pass membrane protein</topology>
    </subcellularLocation>
</comment>
<keyword evidence="2" id="KW-1003">Cell membrane</keyword>
<keyword evidence="6 10" id="KW-0472">Membrane</keyword>
<evidence type="ECO:0000256" key="10">
    <source>
        <dbReference type="SAM" id="Phobius"/>
    </source>
</evidence>
<feature type="transmembrane region" description="Helical" evidence="10">
    <location>
        <begin position="274"/>
        <end position="298"/>
    </location>
</feature>
<dbReference type="GO" id="GO:0007165">
    <property type="term" value="P:signal transduction"/>
    <property type="evidence" value="ECO:0007669"/>
    <property type="project" value="UniProtKB-KW"/>
</dbReference>
<dbReference type="CDD" id="cd11386">
    <property type="entry name" value="MCP_signal"/>
    <property type="match status" value="1"/>
</dbReference>
<dbReference type="EMBL" id="LSGP01000001">
    <property type="protein sequence ID" value="KYZ78159.1"/>
    <property type="molecule type" value="Genomic_DNA"/>
</dbReference>
<dbReference type="SUPFAM" id="SSF58104">
    <property type="entry name" value="Methyl-accepting chemotaxis protein (MCP) signaling domain"/>
    <property type="match status" value="1"/>
</dbReference>
<keyword evidence="14" id="KW-1185">Reference proteome</keyword>
<dbReference type="InterPro" id="IPR004089">
    <property type="entry name" value="MCPsignal_dom"/>
</dbReference>
<dbReference type="PROSITE" id="PS50111">
    <property type="entry name" value="CHEMOTAXIS_TRANSDUC_2"/>
    <property type="match status" value="1"/>
</dbReference>
<dbReference type="STRING" id="1794912.AXX12_01030"/>
<keyword evidence="7 9" id="KW-0807">Transducer</keyword>
<dbReference type="PANTHER" id="PTHR32089">
    <property type="entry name" value="METHYL-ACCEPTING CHEMOTAXIS PROTEIN MCPB"/>
    <property type="match status" value="1"/>
</dbReference>
<dbReference type="GO" id="GO:0005886">
    <property type="term" value="C:plasma membrane"/>
    <property type="evidence" value="ECO:0007669"/>
    <property type="project" value="UniProtKB-SubCell"/>
</dbReference>
<proteinExistence type="inferred from homology"/>
<dbReference type="AlphaFoldDB" id="A0A154BW46"/>
<dbReference type="CDD" id="cd12912">
    <property type="entry name" value="PDC2_MCP_like"/>
    <property type="match status" value="1"/>
</dbReference>
<gene>
    <name evidence="13" type="ORF">AXX12_01030</name>
</gene>
<dbReference type="Pfam" id="PF00672">
    <property type="entry name" value="HAMP"/>
    <property type="match status" value="1"/>
</dbReference>
<evidence type="ECO:0000256" key="6">
    <source>
        <dbReference type="ARBA" id="ARBA00023136"/>
    </source>
</evidence>
<evidence type="ECO:0000256" key="4">
    <source>
        <dbReference type="ARBA" id="ARBA00022692"/>
    </source>
</evidence>
<evidence type="ECO:0000259" key="12">
    <source>
        <dbReference type="PROSITE" id="PS50885"/>
    </source>
</evidence>
<feature type="domain" description="HAMP" evidence="12">
    <location>
        <begin position="299"/>
        <end position="352"/>
    </location>
</feature>
<dbReference type="SMART" id="SM00304">
    <property type="entry name" value="HAMP"/>
    <property type="match status" value="1"/>
</dbReference>
<evidence type="ECO:0000313" key="13">
    <source>
        <dbReference type="EMBL" id="KYZ78159.1"/>
    </source>
</evidence>
<evidence type="ECO:0000256" key="1">
    <source>
        <dbReference type="ARBA" id="ARBA00004651"/>
    </source>
</evidence>
<dbReference type="Proteomes" id="UP000076268">
    <property type="component" value="Unassembled WGS sequence"/>
</dbReference>
<dbReference type="SMART" id="SM00283">
    <property type="entry name" value="MA"/>
    <property type="match status" value="1"/>
</dbReference>
<evidence type="ECO:0000259" key="11">
    <source>
        <dbReference type="PROSITE" id="PS50111"/>
    </source>
</evidence>
<reference evidence="13 14" key="1">
    <citation type="submission" date="2016-02" db="EMBL/GenBank/DDBJ databases">
        <title>Anaerosporomusa subterraneum gen. nov., sp. nov., a spore-forming obligate anaerobe isolated from saprolite.</title>
        <authorList>
            <person name="Choi J.K."/>
            <person name="Shah M."/>
            <person name="Yee N."/>
        </authorList>
    </citation>
    <scope>NUCLEOTIDE SEQUENCE [LARGE SCALE GENOMIC DNA]</scope>
    <source>
        <strain evidence="13 14">RU4</strain>
    </source>
</reference>
<evidence type="ECO:0000256" key="2">
    <source>
        <dbReference type="ARBA" id="ARBA00022475"/>
    </source>
</evidence>
<dbReference type="SUPFAM" id="SSF103190">
    <property type="entry name" value="Sensory domain-like"/>
    <property type="match status" value="1"/>
</dbReference>
<dbReference type="CDD" id="cd12914">
    <property type="entry name" value="PDC1_DGC_like"/>
    <property type="match status" value="1"/>
</dbReference>
<dbReference type="FunFam" id="1.10.287.950:FF:000001">
    <property type="entry name" value="Methyl-accepting chemotaxis sensory transducer"/>
    <property type="match status" value="1"/>
</dbReference>
<accession>A0A154BW46</accession>
<dbReference type="Pfam" id="PF00015">
    <property type="entry name" value="MCPsignal"/>
    <property type="match status" value="1"/>
</dbReference>
<protein>
    <recommendedName>
        <fullName evidence="15">Chemotaxis protein</fullName>
    </recommendedName>
</protein>
<dbReference type="CDD" id="cd06225">
    <property type="entry name" value="HAMP"/>
    <property type="match status" value="1"/>
</dbReference>
<dbReference type="OrthoDB" id="136416at2"/>
<dbReference type="PROSITE" id="PS50885">
    <property type="entry name" value="HAMP"/>
    <property type="match status" value="1"/>
</dbReference>
<dbReference type="GO" id="GO:0006935">
    <property type="term" value="P:chemotaxis"/>
    <property type="evidence" value="ECO:0007669"/>
    <property type="project" value="UniProtKB-KW"/>
</dbReference>
<dbReference type="InterPro" id="IPR029151">
    <property type="entry name" value="Sensor-like_sf"/>
</dbReference>
<evidence type="ECO:0000256" key="3">
    <source>
        <dbReference type="ARBA" id="ARBA00022500"/>
    </source>
</evidence>
<dbReference type="PANTHER" id="PTHR32089:SF112">
    <property type="entry name" value="LYSOZYME-LIKE PROTEIN-RELATED"/>
    <property type="match status" value="1"/>
</dbReference>
<keyword evidence="3" id="KW-0145">Chemotaxis</keyword>
<comment type="caution">
    <text evidence="13">The sequence shown here is derived from an EMBL/GenBank/DDBJ whole genome shotgun (WGS) entry which is preliminary data.</text>
</comment>